<protein>
    <submittedName>
        <fullName evidence="2">Uncharacterized protein</fullName>
    </submittedName>
</protein>
<organism evidence="2 3">
    <name type="scientific">Nocardia speluncae</name>
    <dbReference type="NCBI Taxonomy" id="419477"/>
    <lineage>
        <taxon>Bacteria</taxon>
        <taxon>Bacillati</taxon>
        <taxon>Actinomycetota</taxon>
        <taxon>Actinomycetes</taxon>
        <taxon>Mycobacteriales</taxon>
        <taxon>Nocardiaceae</taxon>
        <taxon>Nocardia</taxon>
    </lineage>
</organism>
<evidence type="ECO:0000256" key="1">
    <source>
        <dbReference type="SAM" id="MobiDB-lite"/>
    </source>
</evidence>
<reference evidence="2 3" key="1">
    <citation type="submission" date="2020-04" db="EMBL/GenBank/DDBJ databases">
        <title>MicrobeNet Type strains.</title>
        <authorList>
            <person name="Nicholson A.C."/>
        </authorList>
    </citation>
    <scope>NUCLEOTIDE SEQUENCE [LARGE SCALE GENOMIC DNA]</scope>
    <source>
        <strain evidence="2 3">DSM 45078</strain>
    </source>
</reference>
<comment type="caution">
    <text evidence="2">The sequence shown here is derived from an EMBL/GenBank/DDBJ whole genome shotgun (WGS) entry which is preliminary data.</text>
</comment>
<accession>A0A846XDL0</accession>
<dbReference type="EMBL" id="JAAXOO010000004">
    <property type="protein sequence ID" value="NKY34471.1"/>
    <property type="molecule type" value="Genomic_DNA"/>
</dbReference>
<feature type="compositionally biased region" description="Basic and acidic residues" evidence="1">
    <location>
        <begin position="147"/>
        <end position="156"/>
    </location>
</feature>
<keyword evidence="3" id="KW-1185">Reference proteome</keyword>
<feature type="region of interest" description="Disordered" evidence="1">
    <location>
        <begin position="93"/>
        <end position="112"/>
    </location>
</feature>
<dbReference type="AlphaFoldDB" id="A0A846XDL0"/>
<evidence type="ECO:0000313" key="3">
    <source>
        <dbReference type="Proteomes" id="UP000565715"/>
    </source>
</evidence>
<evidence type="ECO:0000313" key="2">
    <source>
        <dbReference type="EMBL" id="NKY34471.1"/>
    </source>
</evidence>
<dbReference type="Proteomes" id="UP000565715">
    <property type="component" value="Unassembled WGS sequence"/>
</dbReference>
<feature type="compositionally biased region" description="Polar residues" evidence="1">
    <location>
        <begin position="124"/>
        <end position="133"/>
    </location>
</feature>
<dbReference type="RefSeq" id="WP_068046887.1">
    <property type="nucleotide sequence ID" value="NZ_JAAXOO010000004.1"/>
</dbReference>
<gene>
    <name evidence="2" type="ORF">HGA13_15525</name>
</gene>
<proteinExistence type="predicted"/>
<name>A0A846XDL0_9NOCA</name>
<sequence length="156" mass="17111">MPSAVSQAAARARLLRYLTGILRLLPPETALLLQHPDLPAAGFHHGVTLPAEDTPDGEREFFDISYWVAGADPEDSDVYFDLVMRAWTELDPQARPDRPMRPRTGYARTSDGYGLTVTQSVTGYLSVSGSTPPFGSDTPEGEPFPSRIEHPGDNDR</sequence>
<feature type="region of interest" description="Disordered" evidence="1">
    <location>
        <begin position="124"/>
        <end position="156"/>
    </location>
</feature>